<dbReference type="Proteomes" id="UP001159042">
    <property type="component" value="Unassembled WGS sequence"/>
</dbReference>
<reference evidence="1 2" key="1">
    <citation type="journal article" date="2023" name="Insect Mol. Biol.">
        <title>Genome sequencing provides insights into the evolution of gene families encoding plant cell wall-degrading enzymes in longhorned beetles.</title>
        <authorList>
            <person name="Shin N.R."/>
            <person name="Okamura Y."/>
            <person name="Kirsch R."/>
            <person name="Pauchet Y."/>
        </authorList>
    </citation>
    <scope>NUCLEOTIDE SEQUENCE [LARGE SCALE GENOMIC DNA]</scope>
    <source>
        <strain evidence="1">EAD_L_NR</strain>
    </source>
</reference>
<feature type="non-terminal residue" evidence="1">
    <location>
        <position position="1"/>
    </location>
</feature>
<evidence type="ECO:0000313" key="2">
    <source>
        <dbReference type="Proteomes" id="UP001159042"/>
    </source>
</evidence>
<keyword evidence="2" id="KW-1185">Reference proteome</keyword>
<gene>
    <name evidence="1" type="ORF">NQ315_002150</name>
</gene>
<name>A0AAV8VZN3_9CUCU</name>
<dbReference type="AlphaFoldDB" id="A0AAV8VZN3"/>
<feature type="non-terminal residue" evidence="1">
    <location>
        <position position="94"/>
    </location>
</feature>
<organism evidence="1 2">
    <name type="scientific">Exocentrus adspersus</name>
    <dbReference type="NCBI Taxonomy" id="1586481"/>
    <lineage>
        <taxon>Eukaryota</taxon>
        <taxon>Metazoa</taxon>
        <taxon>Ecdysozoa</taxon>
        <taxon>Arthropoda</taxon>
        <taxon>Hexapoda</taxon>
        <taxon>Insecta</taxon>
        <taxon>Pterygota</taxon>
        <taxon>Neoptera</taxon>
        <taxon>Endopterygota</taxon>
        <taxon>Coleoptera</taxon>
        <taxon>Polyphaga</taxon>
        <taxon>Cucujiformia</taxon>
        <taxon>Chrysomeloidea</taxon>
        <taxon>Cerambycidae</taxon>
        <taxon>Lamiinae</taxon>
        <taxon>Acanthocinini</taxon>
        <taxon>Exocentrus</taxon>
    </lineage>
</organism>
<evidence type="ECO:0000313" key="1">
    <source>
        <dbReference type="EMBL" id="KAJ8919529.1"/>
    </source>
</evidence>
<sequence>GSVILQLHGIIYSCEARTKNGQIFGISDEVGIEFIDLSKKSQIFYCSLHQLQQQMNQAMKKTQIMENALPVCELFIREKEARKWTLNFKNQLCN</sequence>
<accession>A0AAV8VZN3</accession>
<proteinExistence type="predicted"/>
<protein>
    <submittedName>
        <fullName evidence="1">Uncharacterized protein</fullName>
    </submittedName>
</protein>
<comment type="caution">
    <text evidence="1">The sequence shown here is derived from an EMBL/GenBank/DDBJ whole genome shotgun (WGS) entry which is preliminary data.</text>
</comment>
<dbReference type="EMBL" id="JANEYG010000017">
    <property type="protein sequence ID" value="KAJ8919529.1"/>
    <property type="molecule type" value="Genomic_DNA"/>
</dbReference>